<evidence type="ECO:0000313" key="3">
    <source>
        <dbReference type="Proteomes" id="UP000799324"/>
    </source>
</evidence>
<dbReference type="InterPro" id="IPR010730">
    <property type="entry name" value="HET"/>
</dbReference>
<dbReference type="AlphaFoldDB" id="A0A6A6TDF5"/>
<evidence type="ECO:0000313" key="2">
    <source>
        <dbReference type="EMBL" id="KAF2657341.1"/>
    </source>
</evidence>
<organism evidence="2 3">
    <name type="scientific">Lophiostoma macrostomum CBS 122681</name>
    <dbReference type="NCBI Taxonomy" id="1314788"/>
    <lineage>
        <taxon>Eukaryota</taxon>
        <taxon>Fungi</taxon>
        <taxon>Dikarya</taxon>
        <taxon>Ascomycota</taxon>
        <taxon>Pezizomycotina</taxon>
        <taxon>Dothideomycetes</taxon>
        <taxon>Pleosporomycetidae</taxon>
        <taxon>Pleosporales</taxon>
        <taxon>Lophiostomataceae</taxon>
        <taxon>Lophiostoma</taxon>
    </lineage>
</organism>
<proteinExistence type="predicted"/>
<evidence type="ECO:0000259" key="1">
    <source>
        <dbReference type="Pfam" id="PF06985"/>
    </source>
</evidence>
<dbReference type="PANTHER" id="PTHR24148:SF73">
    <property type="entry name" value="HET DOMAIN PROTEIN (AFU_ORTHOLOGUE AFUA_8G01020)"/>
    <property type="match status" value="1"/>
</dbReference>
<sequence>MDAVYSSLDLSGSKVRLVKLRSEFHNDDVISCDLFIADLGAGAAFVALSYAWGDAEITEEIYVNGVSFQATVNLVAYLKRRRELHDSGLEMHTLPIWIDAICINQSDKQEKNSQVPLMRDIYRKAAKVIAWIG</sequence>
<protein>
    <recommendedName>
        <fullName evidence="1">Heterokaryon incompatibility domain-containing protein</fullName>
    </recommendedName>
</protein>
<accession>A0A6A6TDF5</accession>
<keyword evidence="3" id="KW-1185">Reference proteome</keyword>
<name>A0A6A6TDF5_9PLEO</name>
<dbReference type="Pfam" id="PF06985">
    <property type="entry name" value="HET"/>
    <property type="match status" value="1"/>
</dbReference>
<dbReference type="EMBL" id="MU004326">
    <property type="protein sequence ID" value="KAF2657341.1"/>
    <property type="molecule type" value="Genomic_DNA"/>
</dbReference>
<dbReference type="PANTHER" id="PTHR24148">
    <property type="entry name" value="ANKYRIN REPEAT DOMAIN-CONTAINING PROTEIN 39 HOMOLOG-RELATED"/>
    <property type="match status" value="1"/>
</dbReference>
<dbReference type="OrthoDB" id="3553147at2759"/>
<gene>
    <name evidence="2" type="ORF">K491DRAFT_595248</name>
</gene>
<feature type="non-terminal residue" evidence="2">
    <location>
        <position position="133"/>
    </location>
</feature>
<dbReference type="InterPro" id="IPR052895">
    <property type="entry name" value="HetReg/Transcr_Mod"/>
</dbReference>
<feature type="domain" description="Heterokaryon incompatibility" evidence="1">
    <location>
        <begin position="45"/>
        <end position="133"/>
    </location>
</feature>
<dbReference type="Proteomes" id="UP000799324">
    <property type="component" value="Unassembled WGS sequence"/>
</dbReference>
<reference evidence="2" key="1">
    <citation type="journal article" date="2020" name="Stud. Mycol.">
        <title>101 Dothideomycetes genomes: a test case for predicting lifestyles and emergence of pathogens.</title>
        <authorList>
            <person name="Haridas S."/>
            <person name="Albert R."/>
            <person name="Binder M."/>
            <person name="Bloem J."/>
            <person name="Labutti K."/>
            <person name="Salamov A."/>
            <person name="Andreopoulos B."/>
            <person name="Baker S."/>
            <person name="Barry K."/>
            <person name="Bills G."/>
            <person name="Bluhm B."/>
            <person name="Cannon C."/>
            <person name="Castanera R."/>
            <person name="Culley D."/>
            <person name="Daum C."/>
            <person name="Ezra D."/>
            <person name="Gonzalez J."/>
            <person name="Henrissat B."/>
            <person name="Kuo A."/>
            <person name="Liang C."/>
            <person name="Lipzen A."/>
            <person name="Lutzoni F."/>
            <person name="Magnuson J."/>
            <person name="Mondo S."/>
            <person name="Nolan M."/>
            <person name="Ohm R."/>
            <person name="Pangilinan J."/>
            <person name="Park H.-J."/>
            <person name="Ramirez L."/>
            <person name="Alfaro M."/>
            <person name="Sun H."/>
            <person name="Tritt A."/>
            <person name="Yoshinaga Y."/>
            <person name="Zwiers L.-H."/>
            <person name="Turgeon B."/>
            <person name="Goodwin S."/>
            <person name="Spatafora J."/>
            <person name="Crous P."/>
            <person name="Grigoriev I."/>
        </authorList>
    </citation>
    <scope>NUCLEOTIDE SEQUENCE</scope>
    <source>
        <strain evidence="2">CBS 122681</strain>
    </source>
</reference>